<sequence>MIAEIAEMAEIVRRDTCESGNEYNGMMGARISSVFVILVGSGFGAFFPILASRYSFIRMPSWVFFFCKYFGSGVIVATAFIHLLQPANESLSDECLGEAWGNYPYAFGIMLVTLFLLFLSELLVFKLVDKKLDEAEGHSHSHFGDESAYVKKDNDSIEGSNEEETELANDHQDREALGTPMNREDKEQYFGQLVAVFVLEFGVLFHSVFIGLTLAVSGEEFKTLYIVIVFHQTFEGLGLGSRIAATVWPKDKRWTPWLLAAGFMLVTPISIAIGLGVRETYPPSSARALITNGVFDSISAGILVYTGLIELMAHEFLFSGEFKGAGGTKRMLYAYGCIEFIKVAKRHGCHSHSHTSSLATEHTHSHDSTDSHDHDDSDDLMGLRISSVFVILVASGIGAFFPILASRYSFIRMPNWVFFFCKYFGSGVIIATAFIHLLYHANANLSGECLGDAWDQYPYAFGIMLVTLFVLFLVEILAFRYVEKKLANGNFTHSHFGDESAYVKKDTSSENETETALVAADDESSEKYPAHFSHANDHQDKEALATPVNDMDKEQYFGQLVAMCVLEFGVLFHSVFVGLTLGVSSDEFKTLYIVIVFHQFFEGLGLGSRIATTIWPKGKRWTPWVFAAGFMFVTPVAIAIGLGVRETYEADSPKALITNGVFDAISAGILVYTGLIELMAHEFLFSGEFKGVGGLKRMLQAYFFMSLGCGLMALLGRWA</sequence>
<feature type="transmembrane region" description="Helical" evidence="8">
    <location>
        <begin position="103"/>
        <end position="125"/>
    </location>
</feature>
<evidence type="ECO:0000256" key="5">
    <source>
        <dbReference type="ARBA" id="ARBA00022989"/>
    </source>
</evidence>
<evidence type="ECO:0000256" key="4">
    <source>
        <dbReference type="ARBA" id="ARBA00022692"/>
    </source>
</evidence>
<evidence type="ECO:0000256" key="2">
    <source>
        <dbReference type="ARBA" id="ARBA00006939"/>
    </source>
</evidence>
<reference evidence="9" key="1">
    <citation type="submission" date="2020-10" db="EMBL/GenBank/DDBJ databases">
        <title>The Whole-Genome Sequence of Metschnikowia persimmonesis, a Novel Endophytic Yeast Species Isolated from Medicinal Plant Diospyros kaki Thumb.</title>
        <authorList>
            <person name="Rahmat E."/>
            <person name="Kang Y."/>
        </authorList>
    </citation>
    <scope>NUCLEOTIDE SEQUENCE</scope>
    <source>
        <strain evidence="9">KIOM G15050</strain>
    </source>
</reference>
<dbReference type="AlphaFoldDB" id="A0A8H7GMQ5"/>
<keyword evidence="4 8" id="KW-0812">Transmembrane</keyword>
<feature type="transmembrane region" description="Helical" evidence="8">
    <location>
        <begin position="193"/>
        <end position="216"/>
    </location>
</feature>
<comment type="caution">
    <text evidence="9">The sequence shown here is derived from an EMBL/GenBank/DDBJ whole genome shotgun (WGS) entry which is preliminary data.</text>
</comment>
<comment type="similarity">
    <text evidence="2 8">Belongs to the ZIP transporter (TC 2.A.5) family.</text>
</comment>
<feature type="transmembrane region" description="Helical" evidence="8">
    <location>
        <begin position="257"/>
        <end position="277"/>
    </location>
</feature>
<keyword evidence="5 8" id="KW-1133">Transmembrane helix</keyword>
<feature type="transmembrane region" description="Helical" evidence="8">
    <location>
        <begin position="289"/>
        <end position="309"/>
    </location>
</feature>
<gene>
    <name evidence="9" type="ORF">HF325_005641</name>
</gene>
<evidence type="ECO:0000256" key="7">
    <source>
        <dbReference type="ARBA" id="ARBA00023136"/>
    </source>
</evidence>
<dbReference type="GO" id="GO:0071578">
    <property type="term" value="P:zinc ion import across plasma membrane"/>
    <property type="evidence" value="ECO:0007669"/>
    <property type="project" value="TreeGrafter"/>
</dbReference>
<dbReference type="EMBL" id="JACBPP010000008">
    <property type="protein sequence ID" value="KAF7999792.1"/>
    <property type="molecule type" value="Genomic_DNA"/>
</dbReference>
<dbReference type="PANTHER" id="PTHR11040:SF69">
    <property type="entry name" value="ZINC-REGULATED TRANSPORTER 2"/>
    <property type="match status" value="1"/>
</dbReference>
<dbReference type="InterPro" id="IPR003689">
    <property type="entry name" value="ZIP"/>
</dbReference>
<evidence type="ECO:0000313" key="9">
    <source>
        <dbReference type="EMBL" id="KAF7999792.1"/>
    </source>
</evidence>
<proteinExistence type="inferred from homology"/>
<feature type="transmembrane region" description="Helical" evidence="8">
    <location>
        <begin position="62"/>
        <end position="83"/>
    </location>
</feature>
<feature type="transmembrane region" description="Helical" evidence="8">
    <location>
        <begin position="385"/>
        <end position="404"/>
    </location>
</feature>
<dbReference type="GO" id="GO:0005886">
    <property type="term" value="C:plasma membrane"/>
    <property type="evidence" value="ECO:0007669"/>
    <property type="project" value="TreeGrafter"/>
</dbReference>
<accession>A0A8H7GMQ5</accession>
<dbReference type="Proteomes" id="UP000649328">
    <property type="component" value="Unassembled WGS sequence"/>
</dbReference>
<feature type="transmembrane region" description="Helical" evidence="8">
    <location>
        <begin position="624"/>
        <end position="644"/>
    </location>
</feature>
<feature type="transmembrane region" description="Helical" evidence="8">
    <location>
        <begin position="560"/>
        <end position="579"/>
    </location>
</feature>
<protein>
    <submittedName>
        <fullName evidence="9">Uncharacterized protein</fullName>
    </submittedName>
</protein>
<feature type="transmembrane region" description="Helical" evidence="8">
    <location>
        <begin position="701"/>
        <end position="718"/>
    </location>
</feature>
<keyword evidence="6 8" id="KW-0406">Ion transport</keyword>
<comment type="caution">
    <text evidence="8">Lacks conserved residue(s) required for the propagation of feature annotation.</text>
</comment>
<dbReference type="OrthoDB" id="448280at2759"/>
<dbReference type="GO" id="GO:0000007">
    <property type="term" value="F:low-affinity zinc ion transmembrane transporter activity"/>
    <property type="evidence" value="ECO:0007669"/>
    <property type="project" value="TreeGrafter"/>
</dbReference>
<keyword evidence="3 8" id="KW-0813">Transport</keyword>
<organism evidence="9 10">
    <name type="scientific">Metschnikowia pulcherrima</name>
    <dbReference type="NCBI Taxonomy" id="27326"/>
    <lineage>
        <taxon>Eukaryota</taxon>
        <taxon>Fungi</taxon>
        <taxon>Dikarya</taxon>
        <taxon>Ascomycota</taxon>
        <taxon>Saccharomycotina</taxon>
        <taxon>Pichiomycetes</taxon>
        <taxon>Metschnikowiaceae</taxon>
        <taxon>Metschnikowia</taxon>
    </lineage>
</organism>
<evidence type="ECO:0000256" key="1">
    <source>
        <dbReference type="ARBA" id="ARBA00004141"/>
    </source>
</evidence>
<feature type="transmembrane region" description="Helical" evidence="8">
    <location>
        <begin position="459"/>
        <end position="479"/>
    </location>
</feature>
<keyword evidence="7 8" id="KW-0472">Membrane</keyword>
<dbReference type="PANTHER" id="PTHR11040">
    <property type="entry name" value="ZINC/IRON TRANSPORTER"/>
    <property type="match status" value="1"/>
</dbReference>
<dbReference type="InterPro" id="IPR004698">
    <property type="entry name" value="Zn/Fe_permease_fun/pln"/>
</dbReference>
<dbReference type="NCBIfam" id="TIGR00820">
    <property type="entry name" value="zip"/>
    <property type="match status" value="2"/>
</dbReference>
<evidence type="ECO:0000256" key="8">
    <source>
        <dbReference type="RuleBase" id="RU362088"/>
    </source>
</evidence>
<comment type="subcellular location">
    <subcellularLocation>
        <location evidence="1 8">Membrane</location>
        <topology evidence="1 8">Multi-pass membrane protein</topology>
    </subcellularLocation>
</comment>
<evidence type="ECO:0000256" key="3">
    <source>
        <dbReference type="ARBA" id="ARBA00022448"/>
    </source>
</evidence>
<feature type="transmembrane region" description="Helical" evidence="8">
    <location>
        <begin position="656"/>
        <end position="680"/>
    </location>
</feature>
<keyword evidence="10" id="KW-1185">Reference proteome</keyword>
<name>A0A8H7GMQ5_9ASCO</name>
<feature type="transmembrane region" description="Helical" evidence="8">
    <location>
        <begin position="416"/>
        <end position="439"/>
    </location>
</feature>
<evidence type="ECO:0000256" key="6">
    <source>
        <dbReference type="ARBA" id="ARBA00023065"/>
    </source>
</evidence>
<dbReference type="Pfam" id="PF02535">
    <property type="entry name" value="Zip"/>
    <property type="match status" value="2"/>
</dbReference>
<feature type="transmembrane region" description="Helical" evidence="8">
    <location>
        <begin position="31"/>
        <end position="50"/>
    </location>
</feature>
<evidence type="ECO:0000313" key="10">
    <source>
        <dbReference type="Proteomes" id="UP000649328"/>
    </source>
</evidence>